<feature type="region of interest" description="Disordered" evidence="1">
    <location>
        <begin position="32"/>
        <end position="67"/>
    </location>
</feature>
<name>A0A5B0KPH6_9PROT</name>
<organism evidence="2 3">
    <name type="scientific">Azospirillum argentinense</name>
    <dbReference type="NCBI Taxonomy" id="2970906"/>
    <lineage>
        <taxon>Bacteria</taxon>
        <taxon>Pseudomonadati</taxon>
        <taxon>Pseudomonadota</taxon>
        <taxon>Alphaproteobacteria</taxon>
        <taxon>Rhodospirillales</taxon>
        <taxon>Azospirillaceae</taxon>
        <taxon>Azospirillum</taxon>
    </lineage>
</organism>
<comment type="caution">
    <text evidence="2">The sequence shown here is derived from an EMBL/GenBank/DDBJ whole genome shotgun (WGS) entry which is preliminary data.</text>
</comment>
<evidence type="ECO:0000256" key="1">
    <source>
        <dbReference type="SAM" id="MobiDB-lite"/>
    </source>
</evidence>
<dbReference type="RefSeq" id="WP_149650920.1">
    <property type="nucleotide sequence ID" value="NZ_VEWN01000013.1"/>
</dbReference>
<sequence length="80" mass="8383">MKEHLRFRWVYPEIINPALAILSEALDGIQRQRAQQVSPGPAGGVRRPGAAGPAGGPQPGLARQLVSDKVRRGAFAGGAS</sequence>
<protein>
    <submittedName>
        <fullName evidence="2">Uncharacterized protein</fullName>
    </submittedName>
</protein>
<proteinExistence type="predicted"/>
<dbReference type="Proteomes" id="UP000325333">
    <property type="component" value="Unassembled WGS sequence"/>
</dbReference>
<dbReference type="AlphaFoldDB" id="A0A5B0KPH6"/>
<evidence type="ECO:0000313" key="2">
    <source>
        <dbReference type="EMBL" id="KAA1053801.1"/>
    </source>
</evidence>
<reference evidence="2 3" key="1">
    <citation type="submission" date="2019-07" db="EMBL/GenBank/DDBJ databases">
        <title>Genome sequencing of the stress-tolerant strain Azospirillum brasilense Az19.</title>
        <authorList>
            <person name="Maroniche G.A."/>
            <person name="Garcia J.E."/>
            <person name="Pagnussat L."/>
            <person name="Amenta M."/>
            <person name="Creus C.M."/>
        </authorList>
    </citation>
    <scope>NUCLEOTIDE SEQUENCE [LARGE SCALE GENOMIC DNA]</scope>
    <source>
        <strain evidence="2 3">Az19</strain>
    </source>
</reference>
<dbReference type="EMBL" id="VEWN01000013">
    <property type="protein sequence ID" value="KAA1053801.1"/>
    <property type="molecule type" value="Genomic_DNA"/>
</dbReference>
<accession>A0A5B0KPH6</accession>
<gene>
    <name evidence="2" type="ORF">FH063_002383</name>
</gene>
<evidence type="ECO:0000313" key="3">
    <source>
        <dbReference type="Proteomes" id="UP000325333"/>
    </source>
</evidence>